<feature type="transmembrane region" description="Helical" evidence="8">
    <location>
        <begin position="574"/>
        <end position="591"/>
    </location>
</feature>
<feature type="transmembrane region" description="Helical" evidence="8">
    <location>
        <begin position="634"/>
        <end position="653"/>
    </location>
</feature>
<dbReference type="SUPFAM" id="SSF48317">
    <property type="entry name" value="Acid phosphatase/Vanadium-dependent haloperoxidase"/>
    <property type="match status" value="1"/>
</dbReference>
<feature type="transmembrane region" description="Helical" evidence="8">
    <location>
        <begin position="435"/>
        <end position="468"/>
    </location>
</feature>
<evidence type="ECO:0000256" key="6">
    <source>
        <dbReference type="ARBA" id="ARBA00022989"/>
    </source>
</evidence>
<dbReference type="AlphaFoldDB" id="A0A3N1USE9"/>
<evidence type="ECO:0000256" key="8">
    <source>
        <dbReference type="SAM" id="Phobius"/>
    </source>
</evidence>
<evidence type="ECO:0000313" key="10">
    <source>
        <dbReference type="EMBL" id="ROQ90771.1"/>
    </source>
</evidence>
<feature type="transmembrane region" description="Helical" evidence="8">
    <location>
        <begin position="29"/>
        <end position="46"/>
    </location>
</feature>
<feature type="transmembrane region" description="Helical" evidence="8">
    <location>
        <begin position="659"/>
        <end position="678"/>
    </location>
</feature>
<feature type="transmembrane region" description="Helical" evidence="8">
    <location>
        <begin position="533"/>
        <end position="554"/>
    </location>
</feature>
<feature type="transmembrane region" description="Helical" evidence="8">
    <location>
        <begin position="360"/>
        <end position="377"/>
    </location>
</feature>
<accession>A0A3N1USE9</accession>
<dbReference type="Pfam" id="PF13231">
    <property type="entry name" value="PMT_2"/>
    <property type="match status" value="1"/>
</dbReference>
<feature type="transmembrane region" description="Helical" evidence="8">
    <location>
        <begin position="277"/>
        <end position="295"/>
    </location>
</feature>
<dbReference type="InterPro" id="IPR050297">
    <property type="entry name" value="LipidA_mod_glycosyltrf_83"/>
</dbReference>
<evidence type="ECO:0000256" key="2">
    <source>
        <dbReference type="ARBA" id="ARBA00022475"/>
    </source>
</evidence>
<dbReference type="Proteomes" id="UP000276223">
    <property type="component" value="Unassembled WGS sequence"/>
</dbReference>
<dbReference type="Gene3D" id="1.20.144.10">
    <property type="entry name" value="Phosphatidic acid phosphatase type 2/haloperoxidase"/>
    <property type="match status" value="1"/>
</dbReference>
<protein>
    <submittedName>
        <fullName evidence="10">4-amino-4-deoxy-L-arabinose transferase-like glycosyltransferase</fullName>
    </submittedName>
</protein>
<dbReference type="InterPro" id="IPR000326">
    <property type="entry name" value="PAP2/HPO"/>
</dbReference>
<proteinExistence type="predicted"/>
<keyword evidence="2" id="KW-1003">Cell membrane</keyword>
<feature type="transmembrane region" description="Helical" evidence="8">
    <location>
        <begin position="211"/>
        <end position="229"/>
    </location>
</feature>
<dbReference type="InterPro" id="IPR036938">
    <property type="entry name" value="PAP2/HPO_sf"/>
</dbReference>
<evidence type="ECO:0000259" key="9">
    <source>
        <dbReference type="SMART" id="SM00014"/>
    </source>
</evidence>
<feature type="transmembrane region" description="Helical" evidence="8">
    <location>
        <begin position="99"/>
        <end position="120"/>
    </location>
</feature>
<evidence type="ECO:0000256" key="5">
    <source>
        <dbReference type="ARBA" id="ARBA00022692"/>
    </source>
</evidence>
<evidence type="ECO:0000313" key="11">
    <source>
        <dbReference type="Proteomes" id="UP000276223"/>
    </source>
</evidence>
<evidence type="ECO:0000256" key="4">
    <source>
        <dbReference type="ARBA" id="ARBA00022679"/>
    </source>
</evidence>
<comment type="subcellular location">
    <subcellularLocation>
        <location evidence="1">Cell membrane</location>
        <topology evidence="1">Multi-pass membrane protein</topology>
    </subcellularLocation>
</comment>
<feature type="transmembrane region" description="Helical" evidence="8">
    <location>
        <begin position="181"/>
        <end position="199"/>
    </location>
</feature>
<dbReference type="SMART" id="SM00014">
    <property type="entry name" value="acidPPc"/>
    <property type="match status" value="1"/>
</dbReference>
<dbReference type="PANTHER" id="PTHR33908:SF3">
    <property type="entry name" value="UNDECAPRENYL PHOSPHATE-ALPHA-4-AMINO-4-DEOXY-L-ARABINOSE ARABINOSYL TRANSFERASE"/>
    <property type="match status" value="1"/>
</dbReference>
<evidence type="ECO:0000256" key="7">
    <source>
        <dbReference type="ARBA" id="ARBA00023136"/>
    </source>
</evidence>
<dbReference type="GO" id="GO:0009103">
    <property type="term" value="P:lipopolysaccharide biosynthetic process"/>
    <property type="evidence" value="ECO:0007669"/>
    <property type="project" value="TreeGrafter"/>
</dbReference>
<dbReference type="GO" id="GO:0016763">
    <property type="term" value="F:pentosyltransferase activity"/>
    <property type="evidence" value="ECO:0007669"/>
    <property type="project" value="TreeGrafter"/>
</dbReference>
<feature type="domain" description="Phosphatidic acid phosphatase type 2/haloperoxidase" evidence="9">
    <location>
        <begin position="100"/>
        <end position="196"/>
    </location>
</feature>
<dbReference type="GO" id="GO:0010041">
    <property type="term" value="P:response to iron(III) ion"/>
    <property type="evidence" value="ECO:0007669"/>
    <property type="project" value="TreeGrafter"/>
</dbReference>
<feature type="transmembrane region" description="Helical" evidence="8">
    <location>
        <begin position="398"/>
        <end position="423"/>
    </location>
</feature>
<dbReference type="RefSeq" id="WP_123291116.1">
    <property type="nucleotide sequence ID" value="NZ_RJVA01000014.1"/>
</dbReference>
<dbReference type="GO" id="GO:0005886">
    <property type="term" value="C:plasma membrane"/>
    <property type="evidence" value="ECO:0007669"/>
    <property type="project" value="UniProtKB-SubCell"/>
</dbReference>
<feature type="transmembrane region" description="Helical" evidence="8">
    <location>
        <begin position="597"/>
        <end position="614"/>
    </location>
</feature>
<keyword evidence="5 8" id="KW-0812">Transmembrane</keyword>
<keyword evidence="7 8" id="KW-0472">Membrane</keyword>
<dbReference type="InterPro" id="IPR038731">
    <property type="entry name" value="RgtA/B/C-like"/>
</dbReference>
<keyword evidence="6 8" id="KW-1133">Transmembrane helix</keyword>
<keyword evidence="11" id="KW-1185">Reference proteome</keyword>
<sequence length="827" mass="90892">MMQKNFLFETIPQGWTWDRLRGHLKDMRFVLILAGVFLLLAGAVYPQDHEIMEWLRSGSLMEKHKPLSQWVKLIKPFGKGDVLACLALVMGVCGLRRRAVAILMSLIVVFVLVWPLKIIVARERPREASHVSFPSGDAASAAAFAVPVVVEAPALLPVAAGVVGAVGAARVLEDAHYTSDVLAGISLGLVAGMAGLFFVKGMRVRLRRHQFAVGALILVVEGLLPVLMGKRGKEFMTFAMFYGPAVLLAAAAHYLRIESRRQFLVSALTERLGERKLVALTSAVFIMLIVALFLFTTSRSTLWDRDEPRFARATMEMVESGNYLIPTFNGALRPDKPILIYWLMSLSVRLFGPTSVACRFFSPLGTALTCLMTLLIGRRFFDSKTGLLAAMVVATTPLVLMTGTAATTDAVLVGFMMVALAAFARALETEPRWRWILVMAAALAAAQLTKGPVGLAVPLVSMITVLVLSRRETARLRQFVGPLLLVVGVSTAVFLLWALPANKATNGEFLRLGIGHHVVERSINPLEHHGGRFLFALPFYLPVVVLGFFPWTLFLPQALSKLMRGQLGGTKVRAFLVGCIFPTFVLMSLVATKLPHYVLPIWPALALVVAATLAKGKRALQDPNYKVYQLCGRLVFSILGLALGATLMIAPWFVPLQDARGSIFSLGLLFLVMTILTVREHRYHRYGTAASILVLGMLLFQTSLSVYLLPSLESMKVSPPIAHAINEHTPRDVQVATYKYGEPSLNFYLDRYILPLKTGTELVSWAQQPVPGVLVIPRKELEKIENQYGGLGLTPFAVAKGYNYSKGKWVELLALKRSARPLPLSEM</sequence>
<evidence type="ECO:0000256" key="1">
    <source>
        <dbReference type="ARBA" id="ARBA00004651"/>
    </source>
</evidence>
<organism evidence="10 11">
    <name type="scientific">Desulfosoma caldarium</name>
    <dbReference type="NCBI Taxonomy" id="610254"/>
    <lineage>
        <taxon>Bacteria</taxon>
        <taxon>Pseudomonadati</taxon>
        <taxon>Thermodesulfobacteriota</taxon>
        <taxon>Syntrophobacteria</taxon>
        <taxon>Syntrophobacterales</taxon>
        <taxon>Syntrophobacteraceae</taxon>
        <taxon>Desulfosoma</taxon>
    </lineage>
</organism>
<name>A0A3N1USE9_9BACT</name>
<reference evidence="10 11" key="1">
    <citation type="submission" date="2018-11" db="EMBL/GenBank/DDBJ databases">
        <title>Genomic Encyclopedia of Type Strains, Phase IV (KMG-IV): sequencing the most valuable type-strain genomes for metagenomic binning, comparative biology and taxonomic classification.</title>
        <authorList>
            <person name="Goeker M."/>
        </authorList>
    </citation>
    <scope>NUCLEOTIDE SEQUENCE [LARGE SCALE GENOMIC DNA]</scope>
    <source>
        <strain evidence="10 11">DSM 22027</strain>
    </source>
</reference>
<feature type="transmembrane region" description="Helical" evidence="8">
    <location>
        <begin position="690"/>
        <end position="709"/>
    </location>
</feature>
<dbReference type="Pfam" id="PF01569">
    <property type="entry name" value="PAP2"/>
    <property type="match status" value="1"/>
</dbReference>
<feature type="transmembrane region" description="Helical" evidence="8">
    <location>
        <begin position="235"/>
        <end position="256"/>
    </location>
</feature>
<comment type="caution">
    <text evidence="10">The sequence shown here is derived from an EMBL/GenBank/DDBJ whole genome shotgun (WGS) entry which is preliminary data.</text>
</comment>
<keyword evidence="3" id="KW-0328">Glycosyltransferase</keyword>
<feature type="transmembrane region" description="Helical" evidence="8">
    <location>
        <begin position="141"/>
        <end position="169"/>
    </location>
</feature>
<gene>
    <name evidence="10" type="ORF">EDC27_2663</name>
</gene>
<feature type="transmembrane region" description="Helical" evidence="8">
    <location>
        <begin position="480"/>
        <end position="499"/>
    </location>
</feature>
<dbReference type="EMBL" id="RJVA01000014">
    <property type="protein sequence ID" value="ROQ90771.1"/>
    <property type="molecule type" value="Genomic_DNA"/>
</dbReference>
<dbReference type="PANTHER" id="PTHR33908">
    <property type="entry name" value="MANNOSYLTRANSFERASE YKCB-RELATED"/>
    <property type="match status" value="1"/>
</dbReference>
<evidence type="ECO:0000256" key="3">
    <source>
        <dbReference type="ARBA" id="ARBA00022676"/>
    </source>
</evidence>
<dbReference type="OrthoDB" id="9815691at2"/>
<keyword evidence="4 10" id="KW-0808">Transferase</keyword>